<dbReference type="SUPFAM" id="SSF52172">
    <property type="entry name" value="CheY-like"/>
    <property type="match status" value="1"/>
</dbReference>
<dbReference type="SMART" id="SM00448">
    <property type="entry name" value="REC"/>
    <property type="match status" value="1"/>
</dbReference>
<keyword evidence="6" id="KW-1185">Reference proteome</keyword>
<name>A0A126QM13_9BACT</name>
<protein>
    <submittedName>
        <fullName evidence="5">Response regulator receiver domain-containing protein</fullName>
    </submittedName>
</protein>
<dbReference type="KEGG" id="dej:AWY79_07360"/>
<sequence length="142" mass="15831">MTNKARILVVDDEDRFRQSLSRLLKAEGFPVEEARDGLDALNKLATNEFDVVLLDMKMPGMSGAETFNEMQLQGFDVETVCLTGHTSISDAMKLLQNGVFDYLLKPASMPEIIQTVQRAMERKLLRHGEIGVTELIDGSASR</sequence>
<dbReference type="AlphaFoldDB" id="A0A126QM13"/>
<dbReference type="RefSeq" id="WP_066802049.1">
    <property type="nucleotide sequence ID" value="NZ_CAUVXY020000004.1"/>
</dbReference>
<dbReference type="InterPro" id="IPR050595">
    <property type="entry name" value="Bact_response_regulator"/>
</dbReference>
<evidence type="ECO:0000313" key="6">
    <source>
        <dbReference type="Proteomes" id="UP000055611"/>
    </source>
</evidence>
<feature type="domain" description="Response regulatory" evidence="3">
    <location>
        <begin position="6"/>
        <end position="120"/>
    </location>
</feature>
<reference evidence="4 6" key="1">
    <citation type="journal article" date="2016" name="Front. Microbiol.">
        <title>Genome Sequence of the Piezophilic, Mesophilic Sulfate-Reducing Bacterium Desulfovibrio indicus J2T.</title>
        <authorList>
            <person name="Cao J."/>
            <person name="Maignien L."/>
            <person name="Shao Z."/>
            <person name="Alain K."/>
            <person name="Jebbar M."/>
        </authorList>
    </citation>
    <scope>NUCLEOTIDE SEQUENCE [LARGE SCALE GENOMIC DNA]</scope>
    <source>
        <strain evidence="4 6">J2</strain>
    </source>
</reference>
<evidence type="ECO:0000256" key="2">
    <source>
        <dbReference type="PROSITE-ProRule" id="PRU00169"/>
    </source>
</evidence>
<dbReference type="PANTHER" id="PTHR44591">
    <property type="entry name" value="STRESS RESPONSE REGULATOR PROTEIN 1"/>
    <property type="match status" value="1"/>
</dbReference>
<organism evidence="5 7">
    <name type="scientific">Pseudodesulfovibrio indicus</name>
    <dbReference type="NCBI Taxonomy" id="1716143"/>
    <lineage>
        <taxon>Bacteria</taxon>
        <taxon>Pseudomonadati</taxon>
        <taxon>Thermodesulfobacteriota</taxon>
        <taxon>Desulfovibrionia</taxon>
        <taxon>Desulfovibrionales</taxon>
        <taxon>Desulfovibrionaceae</taxon>
    </lineage>
</organism>
<gene>
    <name evidence="4" type="ORF">AWY79_07360</name>
    <name evidence="5" type="ORF">EDC59_101338</name>
</gene>
<accession>A0A126QM13</accession>
<dbReference type="Pfam" id="PF00072">
    <property type="entry name" value="Response_reg"/>
    <property type="match status" value="1"/>
</dbReference>
<proteinExistence type="predicted"/>
<dbReference type="CDD" id="cd17536">
    <property type="entry name" value="REC_YesN-like"/>
    <property type="match status" value="1"/>
</dbReference>
<evidence type="ECO:0000313" key="7">
    <source>
        <dbReference type="Proteomes" id="UP000295506"/>
    </source>
</evidence>
<dbReference type="OrthoDB" id="9800029at2"/>
<evidence type="ECO:0000313" key="4">
    <source>
        <dbReference type="EMBL" id="AMK10941.1"/>
    </source>
</evidence>
<keyword evidence="1 2" id="KW-0597">Phosphoprotein</keyword>
<dbReference type="EMBL" id="SOBK01000001">
    <property type="protein sequence ID" value="TDT91935.1"/>
    <property type="molecule type" value="Genomic_DNA"/>
</dbReference>
<dbReference type="InterPro" id="IPR011006">
    <property type="entry name" value="CheY-like_superfamily"/>
</dbReference>
<dbReference type="PROSITE" id="PS50110">
    <property type="entry name" value="RESPONSE_REGULATORY"/>
    <property type="match status" value="1"/>
</dbReference>
<feature type="modified residue" description="4-aspartylphosphate" evidence="2">
    <location>
        <position position="55"/>
    </location>
</feature>
<dbReference type="PANTHER" id="PTHR44591:SF3">
    <property type="entry name" value="RESPONSE REGULATORY DOMAIN-CONTAINING PROTEIN"/>
    <property type="match status" value="1"/>
</dbReference>
<dbReference type="Gene3D" id="3.40.50.2300">
    <property type="match status" value="1"/>
</dbReference>
<evidence type="ECO:0000259" key="3">
    <source>
        <dbReference type="PROSITE" id="PS50110"/>
    </source>
</evidence>
<dbReference type="Proteomes" id="UP000295506">
    <property type="component" value="Unassembled WGS sequence"/>
</dbReference>
<dbReference type="EMBL" id="CP014206">
    <property type="protein sequence ID" value="AMK10941.1"/>
    <property type="molecule type" value="Genomic_DNA"/>
</dbReference>
<evidence type="ECO:0000256" key="1">
    <source>
        <dbReference type="ARBA" id="ARBA00022553"/>
    </source>
</evidence>
<evidence type="ECO:0000313" key="5">
    <source>
        <dbReference type="EMBL" id="TDT91935.1"/>
    </source>
</evidence>
<dbReference type="InterPro" id="IPR001789">
    <property type="entry name" value="Sig_transdc_resp-reg_receiver"/>
</dbReference>
<reference evidence="5 7" key="2">
    <citation type="submission" date="2019-03" db="EMBL/GenBank/DDBJ databases">
        <title>Genomic Encyclopedia of Type Strains, Phase IV (KMG-IV): sequencing the most valuable type-strain genomes for metagenomic binning, comparative biology and taxonomic classification.</title>
        <authorList>
            <person name="Goeker M."/>
        </authorList>
    </citation>
    <scope>NUCLEOTIDE SEQUENCE [LARGE SCALE GENOMIC DNA]</scope>
    <source>
        <strain evidence="5 7">DSM 101483</strain>
    </source>
</reference>
<dbReference type="GO" id="GO:0000160">
    <property type="term" value="P:phosphorelay signal transduction system"/>
    <property type="evidence" value="ECO:0007669"/>
    <property type="project" value="InterPro"/>
</dbReference>
<dbReference type="Proteomes" id="UP000055611">
    <property type="component" value="Chromosome"/>
</dbReference>